<keyword evidence="12" id="KW-1185">Reference proteome</keyword>
<keyword evidence="7" id="KW-0539">Nucleus</keyword>
<dbReference type="EMBL" id="BTGB01000009">
    <property type="protein sequence ID" value="GMM48561.1"/>
    <property type="molecule type" value="Genomic_DNA"/>
</dbReference>
<evidence type="ECO:0000256" key="6">
    <source>
        <dbReference type="ARBA" id="ARBA00022705"/>
    </source>
</evidence>
<organism evidence="11 12">
    <name type="scientific">Pichia kluyveri</name>
    <name type="common">Yeast</name>
    <dbReference type="NCBI Taxonomy" id="36015"/>
    <lineage>
        <taxon>Eukaryota</taxon>
        <taxon>Fungi</taxon>
        <taxon>Dikarya</taxon>
        <taxon>Ascomycota</taxon>
        <taxon>Saccharomycotina</taxon>
        <taxon>Pichiomycetes</taxon>
        <taxon>Pichiales</taxon>
        <taxon>Pichiaceae</taxon>
        <taxon>Pichia</taxon>
    </lineage>
</organism>
<comment type="caution">
    <text evidence="11">The sequence shown here is derived from an EMBL/GenBank/DDBJ whole genome shotgun (WGS) entry which is preliminary data.</text>
</comment>
<sequence length="282" mass="31947">MTDIPTLSANEVAFLAEQEEVFVLSRHSLPAIHMIGPTIPRMQALQRHKIPLWSAIILKRQRKCNIVTPEWLSIEVLRRAVSLERRNPASLLTPEQLNLPQLWPAMARMLLQNAHDDLIDSPHEIRAALHDLQELRDLKIHRMLRTGTQNLYGLSHFEVAQLRPLLLRQINLLLKLNEGDNDENENGTGIDNGINDGGFDNHDNNDDNLNNDPFDSYPSNEEHKAFGSSDGPFNSLTTSPPPFPNDSTLIEENPTKRRRMGGNTAPPPESDSDSDNDIEFRR</sequence>
<dbReference type="PANTHER" id="PTHR12772">
    <property type="entry name" value="DNA REPLICATION COMPLEX GINS PROTEIN PSF2"/>
    <property type="match status" value="1"/>
</dbReference>
<dbReference type="AlphaFoldDB" id="A0AAV5RBD2"/>
<dbReference type="SUPFAM" id="SSF158573">
    <property type="entry name" value="GINS helical bundle-like"/>
    <property type="match status" value="1"/>
</dbReference>
<evidence type="ECO:0000256" key="5">
    <source>
        <dbReference type="ARBA" id="ARBA00015139"/>
    </source>
</evidence>
<dbReference type="InterPro" id="IPR036224">
    <property type="entry name" value="GINS_bundle-like_dom_sf"/>
</dbReference>
<evidence type="ECO:0000259" key="10">
    <source>
        <dbReference type="Pfam" id="PF25005"/>
    </source>
</evidence>
<dbReference type="Gene3D" id="1.20.58.1020">
    <property type="match status" value="1"/>
</dbReference>
<comment type="subunit">
    <text evidence="3">Component of the GINS complex which is a heterotetramer of SLD5, PSF1, PSF2 and PSF3.</text>
</comment>
<feature type="compositionally biased region" description="Low complexity" evidence="8">
    <location>
        <begin position="186"/>
        <end position="198"/>
    </location>
</feature>
<feature type="region of interest" description="Disordered" evidence="8">
    <location>
        <begin position="178"/>
        <end position="282"/>
    </location>
</feature>
<dbReference type="Proteomes" id="UP001378960">
    <property type="component" value="Unassembled WGS sequence"/>
</dbReference>
<evidence type="ECO:0000256" key="8">
    <source>
        <dbReference type="SAM" id="MobiDB-lite"/>
    </source>
</evidence>
<keyword evidence="6" id="KW-0235">DNA replication</keyword>
<feature type="domain" description="GINS subunit" evidence="9">
    <location>
        <begin position="71"/>
        <end position="165"/>
    </location>
</feature>
<evidence type="ECO:0000256" key="4">
    <source>
        <dbReference type="ARBA" id="ARBA00013969"/>
    </source>
</evidence>
<evidence type="ECO:0000256" key="2">
    <source>
        <dbReference type="ARBA" id="ARBA00010565"/>
    </source>
</evidence>
<accession>A0AAV5RBD2</accession>
<dbReference type="InterPro" id="IPR021151">
    <property type="entry name" value="GINS_A"/>
</dbReference>
<dbReference type="PANTHER" id="PTHR12772:SF0">
    <property type="entry name" value="DNA REPLICATION COMPLEX GINS PROTEIN PSF2"/>
    <property type="match status" value="1"/>
</dbReference>
<protein>
    <recommendedName>
        <fullName evidence="5">DNA replication complex GINS protein PSF2</fullName>
    </recommendedName>
    <alternativeName>
        <fullName evidence="4">DNA replication complex GINS protein psf2</fullName>
    </alternativeName>
</protein>
<evidence type="ECO:0000313" key="12">
    <source>
        <dbReference type="Proteomes" id="UP001378960"/>
    </source>
</evidence>
<dbReference type="Pfam" id="PF05916">
    <property type="entry name" value="Sld5"/>
    <property type="match status" value="1"/>
</dbReference>
<evidence type="ECO:0000256" key="1">
    <source>
        <dbReference type="ARBA" id="ARBA00004123"/>
    </source>
</evidence>
<dbReference type="Gene3D" id="3.40.5.50">
    <property type="match status" value="1"/>
</dbReference>
<proteinExistence type="inferred from homology"/>
<dbReference type="InterPro" id="IPR007257">
    <property type="entry name" value="GINS_Psf2"/>
</dbReference>
<feature type="compositionally biased region" description="Acidic residues" evidence="8">
    <location>
        <begin position="270"/>
        <end position="282"/>
    </location>
</feature>
<evidence type="ECO:0000256" key="3">
    <source>
        <dbReference type="ARBA" id="ARBA00011352"/>
    </source>
</evidence>
<dbReference type="GO" id="GO:0000811">
    <property type="term" value="C:GINS complex"/>
    <property type="evidence" value="ECO:0007669"/>
    <property type="project" value="TreeGrafter"/>
</dbReference>
<evidence type="ECO:0000256" key="7">
    <source>
        <dbReference type="ARBA" id="ARBA00023242"/>
    </source>
</evidence>
<reference evidence="11 12" key="1">
    <citation type="journal article" date="2023" name="Elife">
        <title>Identification of key yeast species and microbe-microbe interactions impacting larval growth of Drosophila in the wild.</title>
        <authorList>
            <person name="Mure A."/>
            <person name="Sugiura Y."/>
            <person name="Maeda R."/>
            <person name="Honda K."/>
            <person name="Sakurai N."/>
            <person name="Takahashi Y."/>
            <person name="Watada M."/>
            <person name="Katoh T."/>
            <person name="Gotoh A."/>
            <person name="Gotoh Y."/>
            <person name="Taniguchi I."/>
            <person name="Nakamura K."/>
            <person name="Hayashi T."/>
            <person name="Katayama T."/>
            <person name="Uemura T."/>
            <person name="Hattori Y."/>
        </authorList>
    </citation>
    <scope>NUCLEOTIDE SEQUENCE [LARGE SCALE GENOMIC DNA]</scope>
    <source>
        <strain evidence="11 12">PK-24</strain>
    </source>
</reference>
<comment type="similarity">
    <text evidence="2">Belongs to the GINS2/PSF2 family.</text>
</comment>
<dbReference type="Pfam" id="PF25005">
    <property type="entry name" value="PSF2_N"/>
    <property type="match status" value="1"/>
</dbReference>
<dbReference type="CDD" id="cd21694">
    <property type="entry name" value="GINS_B_Psf2"/>
    <property type="match status" value="1"/>
</dbReference>
<feature type="domain" description="DNA replication complex GINS protein PSF2 N-terminal" evidence="10">
    <location>
        <begin position="9"/>
        <end position="67"/>
    </location>
</feature>
<evidence type="ECO:0000313" key="11">
    <source>
        <dbReference type="EMBL" id="GMM48561.1"/>
    </source>
</evidence>
<comment type="subcellular location">
    <subcellularLocation>
        <location evidence="1">Nucleus</location>
    </subcellularLocation>
</comment>
<dbReference type="InterPro" id="IPR056784">
    <property type="entry name" value="PSF2_N"/>
</dbReference>
<dbReference type="GO" id="GO:0000727">
    <property type="term" value="P:double-strand break repair via break-induced replication"/>
    <property type="evidence" value="ECO:0007669"/>
    <property type="project" value="TreeGrafter"/>
</dbReference>
<dbReference type="SUPFAM" id="SSF160059">
    <property type="entry name" value="PriA/YqbF domain"/>
    <property type="match status" value="1"/>
</dbReference>
<name>A0AAV5RBD2_PICKL</name>
<dbReference type="GO" id="GO:0006260">
    <property type="term" value="P:DNA replication"/>
    <property type="evidence" value="ECO:0007669"/>
    <property type="project" value="UniProtKB-KW"/>
</dbReference>
<gene>
    <name evidence="11" type="ORF">DAPK24_051590</name>
</gene>
<evidence type="ECO:0000259" key="9">
    <source>
        <dbReference type="Pfam" id="PF05916"/>
    </source>
</evidence>